<dbReference type="Proteomes" id="UP000663889">
    <property type="component" value="Unassembled WGS sequence"/>
</dbReference>
<evidence type="ECO:0000313" key="5">
    <source>
        <dbReference type="Proteomes" id="UP000663864"/>
    </source>
</evidence>
<proteinExistence type="predicted"/>
<dbReference type="Proteomes" id="UP000663836">
    <property type="component" value="Unassembled WGS sequence"/>
</dbReference>
<evidence type="ECO:0000256" key="1">
    <source>
        <dbReference type="SAM" id="Phobius"/>
    </source>
</evidence>
<dbReference type="EMBL" id="CAJNOU010000472">
    <property type="protein sequence ID" value="CAF1007268.1"/>
    <property type="molecule type" value="Genomic_DNA"/>
</dbReference>
<keyword evidence="1" id="KW-1133">Transmembrane helix</keyword>
<reference evidence="3" key="1">
    <citation type="submission" date="2021-02" db="EMBL/GenBank/DDBJ databases">
        <authorList>
            <person name="Nowell W R."/>
        </authorList>
    </citation>
    <scope>NUCLEOTIDE SEQUENCE</scope>
</reference>
<dbReference type="EMBL" id="CAJOBD010012594">
    <property type="protein sequence ID" value="CAF4182168.1"/>
    <property type="molecule type" value="Genomic_DNA"/>
</dbReference>
<dbReference type="AlphaFoldDB" id="A0A815J7X8"/>
<organism evidence="3 5">
    <name type="scientific">Rotaria sordida</name>
    <dbReference type="NCBI Taxonomy" id="392033"/>
    <lineage>
        <taxon>Eukaryota</taxon>
        <taxon>Metazoa</taxon>
        <taxon>Spiralia</taxon>
        <taxon>Gnathifera</taxon>
        <taxon>Rotifera</taxon>
        <taxon>Eurotatoria</taxon>
        <taxon>Bdelloidea</taxon>
        <taxon>Philodinida</taxon>
        <taxon>Philodinidae</taxon>
        <taxon>Rotaria</taxon>
    </lineage>
</organism>
<sequence length="105" mass="12130">MGSNMYRRRRSYCSNELWMQIYTCTMATFLPSLINTVLNIKIFAYVRSSSQRIQPQVNVIPTNDSNNIQQPIISRWVPVYLTTIISYFVHIDLIILTGTAILGQL</sequence>
<evidence type="ECO:0000313" key="4">
    <source>
        <dbReference type="EMBL" id="CAF4182168.1"/>
    </source>
</evidence>
<feature type="transmembrane region" description="Helical" evidence="1">
    <location>
        <begin position="84"/>
        <end position="103"/>
    </location>
</feature>
<accession>A0A815J7X8</accession>
<keyword evidence="1" id="KW-0472">Membrane</keyword>
<comment type="caution">
    <text evidence="3">The sequence shown here is derived from an EMBL/GenBank/DDBJ whole genome shotgun (WGS) entry which is preliminary data.</text>
</comment>
<name>A0A815J7X8_9BILA</name>
<evidence type="ECO:0000313" key="3">
    <source>
        <dbReference type="EMBL" id="CAF1376988.1"/>
    </source>
</evidence>
<dbReference type="EMBL" id="CAJNOT010003311">
    <property type="protein sequence ID" value="CAF1376988.1"/>
    <property type="molecule type" value="Genomic_DNA"/>
</dbReference>
<feature type="non-terminal residue" evidence="3">
    <location>
        <position position="1"/>
    </location>
</feature>
<gene>
    <name evidence="4" type="ORF">JBS370_LOCUS35573</name>
    <name evidence="2" type="ORF">SEV965_LOCUS11103</name>
    <name evidence="3" type="ORF">ZHD862_LOCUS31911</name>
</gene>
<dbReference type="Proteomes" id="UP000663864">
    <property type="component" value="Unassembled WGS sequence"/>
</dbReference>
<evidence type="ECO:0000313" key="2">
    <source>
        <dbReference type="EMBL" id="CAF1007268.1"/>
    </source>
</evidence>
<protein>
    <submittedName>
        <fullName evidence="3">Uncharacterized protein</fullName>
    </submittedName>
</protein>
<keyword evidence="1" id="KW-0812">Transmembrane</keyword>